<reference evidence="2" key="2">
    <citation type="submission" date="2020-11" db="EMBL/GenBank/DDBJ databases">
        <authorList>
            <person name="McCartney M.A."/>
            <person name="Auch B."/>
            <person name="Kono T."/>
            <person name="Mallez S."/>
            <person name="Becker A."/>
            <person name="Gohl D.M."/>
            <person name="Silverstein K.A.T."/>
            <person name="Koren S."/>
            <person name="Bechman K.B."/>
            <person name="Herman A."/>
            <person name="Abrahante J.E."/>
            <person name="Garbe J."/>
        </authorList>
    </citation>
    <scope>NUCLEOTIDE SEQUENCE</scope>
    <source>
        <strain evidence="2">Duluth1</strain>
        <tissue evidence="2">Whole animal</tissue>
    </source>
</reference>
<proteinExistence type="predicted"/>
<protein>
    <submittedName>
        <fullName evidence="2">Uncharacterized protein</fullName>
    </submittedName>
</protein>
<dbReference type="Proteomes" id="UP000828390">
    <property type="component" value="Unassembled WGS sequence"/>
</dbReference>
<dbReference type="EMBL" id="JAIWYP010000012">
    <property type="protein sequence ID" value="KAH3726460.1"/>
    <property type="molecule type" value="Genomic_DNA"/>
</dbReference>
<name>A0A9D4HPS4_DREPO</name>
<organism evidence="2 3">
    <name type="scientific">Dreissena polymorpha</name>
    <name type="common">Zebra mussel</name>
    <name type="synonym">Mytilus polymorpha</name>
    <dbReference type="NCBI Taxonomy" id="45954"/>
    <lineage>
        <taxon>Eukaryota</taxon>
        <taxon>Metazoa</taxon>
        <taxon>Spiralia</taxon>
        <taxon>Lophotrochozoa</taxon>
        <taxon>Mollusca</taxon>
        <taxon>Bivalvia</taxon>
        <taxon>Autobranchia</taxon>
        <taxon>Heteroconchia</taxon>
        <taxon>Euheterodonta</taxon>
        <taxon>Imparidentia</taxon>
        <taxon>Neoheterodontei</taxon>
        <taxon>Myida</taxon>
        <taxon>Dreissenoidea</taxon>
        <taxon>Dreissenidae</taxon>
        <taxon>Dreissena</taxon>
    </lineage>
</organism>
<comment type="caution">
    <text evidence="2">The sequence shown here is derived from an EMBL/GenBank/DDBJ whole genome shotgun (WGS) entry which is preliminary data.</text>
</comment>
<keyword evidence="3" id="KW-1185">Reference proteome</keyword>
<evidence type="ECO:0000256" key="1">
    <source>
        <dbReference type="SAM" id="MobiDB-lite"/>
    </source>
</evidence>
<gene>
    <name evidence="2" type="ORF">DPMN_052327</name>
</gene>
<evidence type="ECO:0000313" key="2">
    <source>
        <dbReference type="EMBL" id="KAH3726460.1"/>
    </source>
</evidence>
<feature type="compositionally biased region" description="Pro residues" evidence="1">
    <location>
        <begin position="86"/>
        <end position="96"/>
    </location>
</feature>
<sequence length="96" mass="10799">MGQHLLMFTHQERLTTSLTVVLKTIFTIKQEGVRSKKTRRTMSAVVSGQAIAEPHTEAKMLKHQEDQGYNKTPKKLSNGQKSVKKMPPPPKINKCA</sequence>
<feature type="region of interest" description="Disordered" evidence="1">
    <location>
        <begin position="60"/>
        <end position="96"/>
    </location>
</feature>
<evidence type="ECO:0000313" key="3">
    <source>
        <dbReference type="Proteomes" id="UP000828390"/>
    </source>
</evidence>
<accession>A0A9D4HPS4</accession>
<feature type="compositionally biased region" description="Polar residues" evidence="1">
    <location>
        <begin position="69"/>
        <end position="81"/>
    </location>
</feature>
<dbReference type="AlphaFoldDB" id="A0A9D4HPS4"/>
<reference evidence="2" key="1">
    <citation type="journal article" date="2019" name="bioRxiv">
        <title>The Genome of the Zebra Mussel, Dreissena polymorpha: A Resource for Invasive Species Research.</title>
        <authorList>
            <person name="McCartney M.A."/>
            <person name="Auch B."/>
            <person name="Kono T."/>
            <person name="Mallez S."/>
            <person name="Zhang Y."/>
            <person name="Obille A."/>
            <person name="Becker A."/>
            <person name="Abrahante J.E."/>
            <person name="Garbe J."/>
            <person name="Badalamenti J.P."/>
            <person name="Herman A."/>
            <person name="Mangelson H."/>
            <person name="Liachko I."/>
            <person name="Sullivan S."/>
            <person name="Sone E.D."/>
            <person name="Koren S."/>
            <person name="Silverstein K.A.T."/>
            <person name="Beckman K.B."/>
            <person name="Gohl D.M."/>
        </authorList>
    </citation>
    <scope>NUCLEOTIDE SEQUENCE</scope>
    <source>
        <strain evidence="2">Duluth1</strain>
        <tissue evidence="2">Whole animal</tissue>
    </source>
</reference>